<feature type="domain" description="Cytochrome c" evidence="9">
    <location>
        <begin position="337"/>
        <end position="475"/>
    </location>
</feature>
<dbReference type="InterPro" id="IPR051395">
    <property type="entry name" value="Cytochrome_c_Peroxidase/MauG"/>
</dbReference>
<accession>W0EU14</accession>
<dbReference type="SUPFAM" id="SSF46626">
    <property type="entry name" value="Cytochrome c"/>
    <property type="match status" value="2"/>
</dbReference>
<gene>
    <name evidence="10" type="ORF">NIASO_02080</name>
</gene>
<dbReference type="InterPro" id="IPR004852">
    <property type="entry name" value="Di-haem_cyt_c_peroxidsae"/>
</dbReference>
<dbReference type="PROSITE" id="PS51007">
    <property type="entry name" value="CYTC"/>
    <property type="match status" value="2"/>
</dbReference>
<keyword evidence="6 7" id="KW-0408">Iron</keyword>
<evidence type="ECO:0000256" key="5">
    <source>
        <dbReference type="ARBA" id="ARBA00023002"/>
    </source>
</evidence>
<dbReference type="HOGENOM" id="CLU_033048_0_0_10"/>
<dbReference type="GO" id="GO:0046872">
    <property type="term" value="F:metal ion binding"/>
    <property type="evidence" value="ECO:0007669"/>
    <property type="project" value="UniProtKB-KW"/>
</dbReference>
<dbReference type="AlphaFoldDB" id="W0EU14"/>
<dbReference type="Gene3D" id="1.10.760.10">
    <property type="entry name" value="Cytochrome c-like domain"/>
    <property type="match status" value="2"/>
</dbReference>
<keyword evidence="3 7" id="KW-0479">Metal-binding</keyword>
<dbReference type="PANTHER" id="PTHR30600:SF10">
    <property type="entry name" value="BLL6722 PROTEIN"/>
    <property type="match status" value="1"/>
</dbReference>
<dbReference type="GO" id="GO:0020037">
    <property type="term" value="F:heme binding"/>
    <property type="evidence" value="ECO:0007669"/>
    <property type="project" value="InterPro"/>
</dbReference>
<sequence length="683" mass="76903">MQTHSGTPYYSNNPRKRSKTGMYKKTGIVVLLFTVLFVAGLSSFYAIPGHSVQTHYSQREHKIREKVFNQIVSFRDYVKDSLLLAVSKARADTLMVRSAFLKSRLLFKEFEWAAAYFNAELTDRLNGPPVQEIENVDLLDSSMARAIDPMGLQVIEPLIYPRYDAANKEQLISQVRHLLTNTKYLIAYFSDHQLADWRILDAAKLEVFRIITLGITGFDNGLSLNSMEESAVSLKSLQEVLSYYTGKNKKATLLQHLDTAINYLQHHPDFASFNRAVFITRFANKISTGIAQLEQDLPGQKIKYNRLLRQEAKTLFDTDAFNVDAFIPGPEFHTTEAKAALGEKLFYDASLSGTGTRSCASCHRPDLAFTDGLVKNTDIHDGTKLLKRNVPTLLNAAFQSNYFYDMRALTLEDQTRDVITNKAEMDGSMERVVQYVSANKIYKSLFAKAFPAKTGNSIRPDEVTNALASYVRSLARLNSRFDAYMRGNDNALTKQELNGFNLFAGKAKCGTCHFIPLFNGVTPPKYVASETEVQGVPRSLTDSTLDPDAGYYDVIGVESYKYAFKIPTIRNIQRTAPYMHNGVYQTLDQVMEFYNNAGAVGLRMNLPNQTLPEEKLNLTEKEKEDIIAFVKSLESKTQTATGAPPAETHYSLSIPFNISFYLGSDNKRRNSYYLSITSFTQSP</sequence>
<keyword evidence="8" id="KW-1133">Transmembrane helix</keyword>
<dbReference type="STRING" id="929713.NIASO_02080"/>
<reference evidence="10 11" key="1">
    <citation type="submission" date="2013-12" db="EMBL/GenBank/DDBJ databases">
        <authorList>
            <consortium name="DOE Joint Genome Institute"/>
            <person name="Eisen J."/>
            <person name="Huntemann M."/>
            <person name="Han J."/>
            <person name="Chen A."/>
            <person name="Kyrpides N."/>
            <person name="Mavromatis K."/>
            <person name="Markowitz V."/>
            <person name="Palaniappan K."/>
            <person name="Ivanova N."/>
            <person name="Schaumberg A."/>
            <person name="Pati A."/>
            <person name="Liolios K."/>
            <person name="Nordberg H.P."/>
            <person name="Cantor M.N."/>
            <person name="Hua S.X."/>
            <person name="Woyke T."/>
        </authorList>
    </citation>
    <scope>NUCLEOTIDE SEQUENCE [LARGE SCALE GENOMIC DNA]</scope>
    <source>
        <strain evidence="11">DSM 19437</strain>
    </source>
</reference>
<organism evidence="10 11">
    <name type="scientific">Niabella soli DSM 19437</name>
    <dbReference type="NCBI Taxonomy" id="929713"/>
    <lineage>
        <taxon>Bacteria</taxon>
        <taxon>Pseudomonadati</taxon>
        <taxon>Bacteroidota</taxon>
        <taxon>Chitinophagia</taxon>
        <taxon>Chitinophagales</taxon>
        <taxon>Chitinophagaceae</taxon>
        <taxon>Niabella</taxon>
    </lineage>
</organism>
<feature type="transmembrane region" description="Helical" evidence="8">
    <location>
        <begin position="26"/>
        <end position="47"/>
    </location>
</feature>
<dbReference type="PANTHER" id="PTHR30600">
    <property type="entry name" value="CYTOCHROME C PEROXIDASE-RELATED"/>
    <property type="match status" value="1"/>
</dbReference>
<evidence type="ECO:0000256" key="1">
    <source>
        <dbReference type="ARBA" id="ARBA00004196"/>
    </source>
</evidence>
<keyword evidence="10" id="KW-0575">Peroxidase</keyword>
<dbReference type="Pfam" id="PF03150">
    <property type="entry name" value="CCP_MauG"/>
    <property type="match status" value="1"/>
</dbReference>
<dbReference type="GO" id="GO:0030313">
    <property type="term" value="C:cell envelope"/>
    <property type="evidence" value="ECO:0007669"/>
    <property type="project" value="UniProtKB-SubCell"/>
</dbReference>
<name>W0EU14_9BACT</name>
<evidence type="ECO:0000256" key="4">
    <source>
        <dbReference type="ARBA" id="ARBA00022729"/>
    </source>
</evidence>
<keyword evidence="8" id="KW-0812">Transmembrane</keyword>
<dbReference type="Gene3D" id="1.20.1420.20">
    <property type="entry name" value="M75 peptidase, HXXE motif"/>
    <property type="match status" value="1"/>
</dbReference>
<feature type="domain" description="Cytochrome c" evidence="9">
    <location>
        <begin position="494"/>
        <end position="634"/>
    </location>
</feature>
<evidence type="ECO:0000256" key="3">
    <source>
        <dbReference type="ARBA" id="ARBA00022723"/>
    </source>
</evidence>
<comment type="subcellular location">
    <subcellularLocation>
        <location evidence="1">Cell envelope</location>
    </subcellularLocation>
</comment>
<dbReference type="EMBL" id="CP007035">
    <property type="protein sequence ID" value="AHF14305.1"/>
    <property type="molecule type" value="Genomic_DNA"/>
</dbReference>
<dbReference type="GO" id="GO:0004130">
    <property type="term" value="F:cytochrome-c peroxidase activity"/>
    <property type="evidence" value="ECO:0007669"/>
    <property type="project" value="TreeGrafter"/>
</dbReference>
<keyword evidence="2 7" id="KW-0349">Heme</keyword>
<proteinExistence type="predicted"/>
<evidence type="ECO:0000313" key="10">
    <source>
        <dbReference type="EMBL" id="AHF14305.1"/>
    </source>
</evidence>
<evidence type="ECO:0000313" key="11">
    <source>
        <dbReference type="Proteomes" id="UP000003586"/>
    </source>
</evidence>
<keyword evidence="5" id="KW-0560">Oxidoreductase</keyword>
<protein>
    <submittedName>
        <fullName evidence="10">Cytochrome C peroxidase</fullName>
    </submittedName>
</protein>
<dbReference type="GO" id="GO:0009055">
    <property type="term" value="F:electron transfer activity"/>
    <property type="evidence" value="ECO:0007669"/>
    <property type="project" value="InterPro"/>
</dbReference>
<evidence type="ECO:0000256" key="7">
    <source>
        <dbReference type="PROSITE-ProRule" id="PRU00433"/>
    </source>
</evidence>
<evidence type="ECO:0000256" key="2">
    <source>
        <dbReference type="ARBA" id="ARBA00022617"/>
    </source>
</evidence>
<evidence type="ECO:0000256" key="6">
    <source>
        <dbReference type="ARBA" id="ARBA00023004"/>
    </source>
</evidence>
<evidence type="ECO:0000256" key="8">
    <source>
        <dbReference type="SAM" id="Phobius"/>
    </source>
</evidence>
<keyword evidence="4" id="KW-0732">Signal</keyword>
<dbReference type="Proteomes" id="UP000003586">
    <property type="component" value="Chromosome"/>
</dbReference>
<keyword evidence="11" id="KW-1185">Reference proteome</keyword>
<dbReference type="KEGG" id="nso:NIASO_02080"/>
<keyword evidence="8" id="KW-0472">Membrane</keyword>
<dbReference type="eggNOG" id="COG1858">
    <property type="taxonomic scope" value="Bacteria"/>
</dbReference>
<evidence type="ECO:0000259" key="9">
    <source>
        <dbReference type="PROSITE" id="PS51007"/>
    </source>
</evidence>
<dbReference type="InterPro" id="IPR038352">
    <property type="entry name" value="Imelysin_sf"/>
</dbReference>
<dbReference type="InterPro" id="IPR036909">
    <property type="entry name" value="Cyt_c-like_dom_sf"/>
</dbReference>
<dbReference type="InterPro" id="IPR009056">
    <property type="entry name" value="Cyt_c-like_dom"/>
</dbReference>